<keyword evidence="2" id="KW-0472">Membrane</keyword>
<accession>A0A8B8FSI3</accession>
<dbReference type="GO" id="GO:0046983">
    <property type="term" value="F:protein dimerization activity"/>
    <property type="evidence" value="ECO:0007669"/>
    <property type="project" value="InterPro"/>
</dbReference>
<feature type="compositionally biased region" description="Basic and acidic residues" evidence="1">
    <location>
        <begin position="66"/>
        <end position="82"/>
    </location>
</feature>
<proteinExistence type="predicted"/>
<dbReference type="Pfam" id="PF05699">
    <property type="entry name" value="Dimer_Tnp_hAT"/>
    <property type="match status" value="1"/>
</dbReference>
<dbReference type="AlphaFoldDB" id="A0A8B8FSI3"/>
<dbReference type="Proteomes" id="UP000694846">
    <property type="component" value="Unplaced"/>
</dbReference>
<dbReference type="InterPro" id="IPR012337">
    <property type="entry name" value="RNaseH-like_sf"/>
</dbReference>
<sequence>MKRINNYFTSNAKKKCTTQLDAIKNISSTPSDSSNCKLTTEKVFNKEPLFLTDSCKLQFEDDDNVTKKTRENDSSDNDHDDNSDITSNLDYINTSSDDIDDCKSEDAIYEASDFTSVPTSSPTVKTVKLVPGPKDLSQTLDDGPKQPRLVTYPKTKFGKRMRHFSSKWFDIYNWLEYSVIDNSAFCFPCCFFSKNKDKPIFISVGFKNWKNALDHNSGLRKHNNSEEHKISNTMWVSYSDVKKLGNLSVASLINEGHKKLVLENRNYIKIIGRTLLYTALQGIAQRGDNEEESCANRGNFIELLNLIGDISDEFKSKRKTLPNNAKYTSPQIQNEIFSIFYKMIHNKINDELKKCQYFSIIVDETKDITKVEQLSVILRYYLDGIVYERFMGFKAAQSLTASSLFKYIKEILSVSNVDILKCVAQTYDGASVMSGKNNGVQALFRQEVPQAIYVHCYNHRLNLVISDVCKNIPTVKMFFDIIENLYVFVSGSAIHSKFMEIQTIMKYKPTVELKRICLTRWTAQVFACLALKKGLSPLLVLLNKLIFEQGDRAAESKGLLHLIDFDFVFNLNMFCDILQTLKTTSDYLQNVKAEMAESLVLISSIITTFKTMRTDETGNNNSNFNKMYNEAINICKENSISIPNEHNEHSKKKRTKKVPEKFKQYIFTENSSLETNWVSSKNGLRRHVYLPALDYIIKELEARFIDNYDVLSSISYLHPQNSQFLNYDNLKPLAAHYNLDQDNLKAELKILPTTIKKYQIHYNIKVNNLMNLIELLEKYKLAFNETYKLAIIIITIPVSSAACERTFSCLRRLKNYMRNRITNERLNNLSLISIEKKISKNLDLDTFIIFTINSIPMGKVSGVGVVKKANRVRRVFCPIWKRPNHKNCNCLADENEINDITGYECIMTSEKQLPKIKCKRVRPENTKIVEINYQPSTEKNLGIDNLNVFINHQTICNPPSTILLGLTISNMIFVLAPSISIIIALSTLATIRSSSTLARVHKRKQSSIANFLPRKMTLDEKKCLDNALLNMIVTDFQSF</sequence>
<evidence type="ECO:0000259" key="3">
    <source>
        <dbReference type="SMART" id="SM00597"/>
    </source>
</evidence>
<dbReference type="SMART" id="SM00597">
    <property type="entry name" value="ZnF_TTF"/>
    <property type="match status" value="1"/>
</dbReference>
<dbReference type="InterPro" id="IPR006580">
    <property type="entry name" value="Znf_TTF"/>
</dbReference>
<keyword evidence="2" id="KW-0812">Transmembrane</keyword>
<dbReference type="SUPFAM" id="SSF53098">
    <property type="entry name" value="Ribonuclease H-like"/>
    <property type="match status" value="1"/>
</dbReference>
<dbReference type="PANTHER" id="PTHR45749:SF37">
    <property type="entry name" value="OS05G0311600 PROTEIN"/>
    <property type="match status" value="1"/>
</dbReference>
<feature type="transmembrane region" description="Helical" evidence="2">
    <location>
        <begin position="962"/>
        <end position="989"/>
    </location>
</feature>
<feature type="domain" description="TTF-type" evidence="3">
    <location>
        <begin position="160"/>
        <end position="259"/>
    </location>
</feature>
<dbReference type="Pfam" id="PF14291">
    <property type="entry name" value="DUF4371"/>
    <property type="match status" value="1"/>
</dbReference>
<keyword evidence="2" id="KW-1133">Transmembrane helix</keyword>
<evidence type="ECO:0000256" key="2">
    <source>
        <dbReference type="SAM" id="Phobius"/>
    </source>
</evidence>
<reference evidence="5" key="1">
    <citation type="submission" date="2025-08" db="UniProtKB">
        <authorList>
            <consortium name="RefSeq"/>
        </authorList>
    </citation>
    <scope>IDENTIFICATION</scope>
    <source>
        <tissue evidence="5">Whole body</tissue>
    </source>
</reference>
<evidence type="ECO:0000313" key="4">
    <source>
        <dbReference type="Proteomes" id="UP000694846"/>
    </source>
</evidence>
<evidence type="ECO:0000256" key="1">
    <source>
        <dbReference type="SAM" id="MobiDB-lite"/>
    </source>
</evidence>
<organism evidence="4 5">
    <name type="scientific">Sipha flava</name>
    <name type="common">yellow sugarcane aphid</name>
    <dbReference type="NCBI Taxonomy" id="143950"/>
    <lineage>
        <taxon>Eukaryota</taxon>
        <taxon>Metazoa</taxon>
        <taxon>Ecdysozoa</taxon>
        <taxon>Arthropoda</taxon>
        <taxon>Hexapoda</taxon>
        <taxon>Insecta</taxon>
        <taxon>Pterygota</taxon>
        <taxon>Neoptera</taxon>
        <taxon>Paraneoptera</taxon>
        <taxon>Hemiptera</taxon>
        <taxon>Sternorrhyncha</taxon>
        <taxon>Aphidomorpha</taxon>
        <taxon>Aphidoidea</taxon>
        <taxon>Aphididae</taxon>
        <taxon>Sipha</taxon>
    </lineage>
</organism>
<dbReference type="PANTHER" id="PTHR45749">
    <property type="match status" value="1"/>
</dbReference>
<evidence type="ECO:0000313" key="5">
    <source>
        <dbReference type="RefSeq" id="XP_025413310.1"/>
    </source>
</evidence>
<dbReference type="InterPro" id="IPR025398">
    <property type="entry name" value="DUF4371"/>
</dbReference>
<dbReference type="InterPro" id="IPR008906">
    <property type="entry name" value="HATC_C_dom"/>
</dbReference>
<name>A0A8B8FSI3_9HEMI</name>
<feature type="region of interest" description="Disordered" evidence="1">
    <location>
        <begin position="66"/>
        <end position="92"/>
    </location>
</feature>
<dbReference type="RefSeq" id="XP_025413310.1">
    <property type="nucleotide sequence ID" value="XM_025557525.1"/>
</dbReference>
<dbReference type="OrthoDB" id="6621569at2759"/>
<gene>
    <name evidence="5" type="primary">LOC112685595</name>
</gene>
<protein>
    <submittedName>
        <fullName evidence="5">Zinc finger MYM-type protein 1-like</fullName>
    </submittedName>
</protein>
<dbReference type="GeneID" id="112685595"/>
<keyword evidence="4" id="KW-1185">Reference proteome</keyword>